<dbReference type="GO" id="GO:0071011">
    <property type="term" value="C:precatalytic spliceosome"/>
    <property type="evidence" value="ECO:0007669"/>
    <property type="project" value="TreeGrafter"/>
</dbReference>
<evidence type="ECO:0000256" key="3">
    <source>
        <dbReference type="PROSITE-ProRule" id="PRU00176"/>
    </source>
</evidence>
<gene>
    <name evidence="5" type="ORF">ECRASSUSDP1_LOCUS21836</name>
</gene>
<feature type="domain" description="RRM" evidence="4">
    <location>
        <begin position="24"/>
        <end position="103"/>
    </location>
</feature>
<dbReference type="PROSITE" id="PS50102">
    <property type="entry name" value="RRM"/>
    <property type="match status" value="2"/>
</dbReference>
<dbReference type="InterPro" id="IPR035979">
    <property type="entry name" value="RBD_domain_sf"/>
</dbReference>
<evidence type="ECO:0000259" key="4">
    <source>
        <dbReference type="PROSITE" id="PS50102"/>
    </source>
</evidence>
<dbReference type="SUPFAM" id="SSF54928">
    <property type="entry name" value="RNA-binding domain, RBD"/>
    <property type="match status" value="2"/>
</dbReference>
<evidence type="ECO:0000256" key="1">
    <source>
        <dbReference type="ARBA" id="ARBA00004123"/>
    </source>
</evidence>
<dbReference type="Gene3D" id="3.30.70.330">
    <property type="match status" value="2"/>
</dbReference>
<proteinExistence type="predicted"/>
<accession>A0AAD1XYL5</accession>
<keyword evidence="2" id="KW-0539">Nucleus</keyword>
<dbReference type="InterPro" id="IPR012677">
    <property type="entry name" value="Nucleotide-bd_a/b_plait_sf"/>
</dbReference>
<comment type="caution">
    <text evidence="5">The sequence shown here is derived from an EMBL/GenBank/DDBJ whole genome shotgun (WGS) entry which is preliminary data.</text>
</comment>
<dbReference type="GO" id="GO:0017069">
    <property type="term" value="F:snRNA binding"/>
    <property type="evidence" value="ECO:0007669"/>
    <property type="project" value="TreeGrafter"/>
</dbReference>
<dbReference type="Proteomes" id="UP001295684">
    <property type="component" value="Unassembled WGS sequence"/>
</dbReference>
<dbReference type="InterPro" id="IPR051183">
    <property type="entry name" value="U1_U11-U12_snRNP_70-35kDa"/>
</dbReference>
<dbReference type="EMBL" id="CAMPGE010022355">
    <property type="protein sequence ID" value="CAI2380402.1"/>
    <property type="molecule type" value="Genomic_DNA"/>
</dbReference>
<evidence type="ECO:0000256" key="2">
    <source>
        <dbReference type="ARBA" id="ARBA00023242"/>
    </source>
</evidence>
<dbReference type="GO" id="GO:0000398">
    <property type="term" value="P:mRNA splicing, via spliceosome"/>
    <property type="evidence" value="ECO:0007669"/>
    <property type="project" value="TreeGrafter"/>
</dbReference>
<dbReference type="Pfam" id="PF00076">
    <property type="entry name" value="RRM_1"/>
    <property type="match status" value="2"/>
</dbReference>
<dbReference type="SMART" id="SM00360">
    <property type="entry name" value="RRM"/>
    <property type="match status" value="2"/>
</dbReference>
<protein>
    <recommendedName>
        <fullName evidence="4">RRM domain-containing protein</fullName>
    </recommendedName>
</protein>
<organism evidence="5 6">
    <name type="scientific">Euplotes crassus</name>
    <dbReference type="NCBI Taxonomy" id="5936"/>
    <lineage>
        <taxon>Eukaryota</taxon>
        <taxon>Sar</taxon>
        <taxon>Alveolata</taxon>
        <taxon>Ciliophora</taxon>
        <taxon>Intramacronucleata</taxon>
        <taxon>Spirotrichea</taxon>
        <taxon>Hypotrichia</taxon>
        <taxon>Euplotida</taxon>
        <taxon>Euplotidae</taxon>
        <taxon>Moneuplotes</taxon>
    </lineage>
</organism>
<evidence type="ECO:0000313" key="5">
    <source>
        <dbReference type="EMBL" id="CAI2380402.1"/>
    </source>
</evidence>
<dbReference type="GO" id="GO:0003729">
    <property type="term" value="F:mRNA binding"/>
    <property type="evidence" value="ECO:0007669"/>
    <property type="project" value="TreeGrafter"/>
</dbReference>
<keyword evidence="3" id="KW-0694">RNA-binding</keyword>
<sequence length="225" mass="27072">MFLSKISFQKNLHCSLWRYFSMKYHAFAYNLPKDYSEERLQTGIRGMTFPNAEVRVIKDTLGKSSGKARISYNSQDDLRVAINKLHIKSSLDNKFIKIRGYDKLRNDPDKEEKLMKRLTIYNLSYKASVKDIEQVVGEFGRIEEIRIPRNHDGYPHGYAFVFMHSEKDIKRVLDYADERHIHNRQIRIFRYQKDENKVQREMRKRIYSETKVTRKFNLKDEDEFE</sequence>
<dbReference type="InterPro" id="IPR000504">
    <property type="entry name" value="RRM_dom"/>
</dbReference>
<comment type="subcellular location">
    <subcellularLocation>
        <location evidence="1">Nucleus</location>
    </subcellularLocation>
</comment>
<dbReference type="AlphaFoldDB" id="A0AAD1XYL5"/>
<feature type="domain" description="RRM" evidence="4">
    <location>
        <begin position="116"/>
        <end position="193"/>
    </location>
</feature>
<evidence type="ECO:0000313" key="6">
    <source>
        <dbReference type="Proteomes" id="UP001295684"/>
    </source>
</evidence>
<keyword evidence="6" id="KW-1185">Reference proteome</keyword>
<dbReference type="CDD" id="cd00590">
    <property type="entry name" value="RRM_SF"/>
    <property type="match status" value="2"/>
</dbReference>
<name>A0AAD1XYL5_EUPCR</name>
<dbReference type="PANTHER" id="PTHR13952">
    <property type="entry name" value="U1 SMALL NUCLEAR RIBONUCLEOPROTEIN 70 KD"/>
    <property type="match status" value="1"/>
</dbReference>
<reference evidence="5" key="1">
    <citation type="submission" date="2023-07" db="EMBL/GenBank/DDBJ databases">
        <authorList>
            <consortium name="AG Swart"/>
            <person name="Singh M."/>
            <person name="Singh A."/>
            <person name="Seah K."/>
            <person name="Emmerich C."/>
        </authorList>
    </citation>
    <scope>NUCLEOTIDE SEQUENCE</scope>
    <source>
        <strain evidence="5">DP1</strain>
    </source>
</reference>